<dbReference type="InterPro" id="IPR011249">
    <property type="entry name" value="Metalloenz_LuxS/M16"/>
</dbReference>
<keyword evidence="4" id="KW-1185">Reference proteome</keyword>
<comment type="caution">
    <text evidence="3">The sequence shown here is derived from an EMBL/GenBank/DDBJ whole genome shotgun (WGS) entry which is preliminary data.</text>
</comment>
<dbReference type="FunFam" id="3.30.830.10:FF:000015">
    <property type="entry name" value="Putative zinc metalloprotease"/>
    <property type="match status" value="1"/>
</dbReference>
<accession>A0AAE0FCC0</accession>
<organism evidence="3 4">
    <name type="scientific">Cymbomonas tetramitiformis</name>
    <dbReference type="NCBI Taxonomy" id="36881"/>
    <lineage>
        <taxon>Eukaryota</taxon>
        <taxon>Viridiplantae</taxon>
        <taxon>Chlorophyta</taxon>
        <taxon>Pyramimonadophyceae</taxon>
        <taxon>Pyramimonadales</taxon>
        <taxon>Pyramimonadaceae</taxon>
        <taxon>Cymbomonas</taxon>
    </lineage>
</organism>
<dbReference type="GO" id="GO:0046872">
    <property type="term" value="F:metal ion binding"/>
    <property type="evidence" value="ECO:0007669"/>
    <property type="project" value="InterPro"/>
</dbReference>
<dbReference type="Proteomes" id="UP001190700">
    <property type="component" value="Unassembled WGS sequence"/>
</dbReference>
<dbReference type="InterPro" id="IPR011765">
    <property type="entry name" value="Pept_M16_N"/>
</dbReference>
<dbReference type="AlphaFoldDB" id="A0AAE0FCC0"/>
<reference evidence="3 4" key="1">
    <citation type="journal article" date="2015" name="Genome Biol. Evol.">
        <title>Comparative Genomics of a Bacterivorous Green Alga Reveals Evolutionary Causalities and Consequences of Phago-Mixotrophic Mode of Nutrition.</title>
        <authorList>
            <person name="Burns J.A."/>
            <person name="Paasch A."/>
            <person name="Narechania A."/>
            <person name="Kim E."/>
        </authorList>
    </citation>
    <scope>NUCLEOTIDE SEQUENCE [LARGE SCALE GENOMIC DNA]</scope>
    <source>
        <strain evidence="3 4">PLY_AMNH</strain>
    </source>
</reference>
<evidence type="ECO:0000259" key="1">
    <source>
        <dbReference type="Pfam" id="PF00675"/>
    </source>
</evidence>
<proteinExistence type="predicted"/>
<protein>
    <submittedName>
        <fullName evidence="3">Uncharacterized protein</fullName>
    </submittedName>
</protein>
<dbReference type="PANTHER" id="PTHR43016">
    <property type="entry name" value="PRESEQUENCE PROTEASE"/>
    <property type="match status" value="1"/>
</dbReference>
<dbReference type="PANTHER" id="PTHR43016:SF16">
    <property type="entry name" value="METALLOPROTEASE, PUTATIVE (AFU_ORTHOLOGUE AFUA_4G07610)-RELATED"/>
    <property type="match status" value="1"/>
</dbReference>
<dbReference type="Gene3D" id="3.30.830.10">
    <property type="entry name" value="Metalloenzyme, LuxS/M16 peptidase-like"/>
    <property type="match status" value="2"/>
</dbReference>
<evidence type="ECO:0000313" key="3">
    <source>
        <dbReference type="EMBL" id="KAK3257078.1"/>
    </source>
</evidence>
<dbReference type="SUPFAM" id="SSF63411">
    <property type="entry name" value="LuxS/MPP-like metallohydrolase"/>
    <property type="match status" value="2"/>
</dbReference>
<gene>
    <name evidence="3" type="ORF">CYMTET_33824</name>
</gene>
<evidence type="ECO:0000259" key="2">
    <source>
        <dbReference type="Pfam" id="PF05193"/>
    </source>
</evidence>
<evidence type="ECO:0000313" key="4">
    <source>
        <dbReference type="Proteomes" id="UP001190700"/>
    </source>
</evidence>
<name>A0AAE0FCC0_9CHLO</name>
<feature type="domain" description="Peptidase M16 C-terminal" evidence="2">
    <location>
        <begin position="216"/>
        <end position="387"/>
    </location>
</feature>
<dbReference type="Pfam" id="PF05193">
    <property type="entry name" value="Peptidase_M16_C"/>
    <property type="match status" value="1"/>
</dbReference>
<feature type="domain" description="Peptidase M16 N-terminal" evidence="1">
    <location>
        <begin position="72"/>
        <end position="154"/>
    </location>
</feature>
<dbReference type="EMBL" id="LGRX02021065">
    <property type="protein sequence ID" value="KAK3257078.1"/>
    <property type="molecule type" value="Genomic_DNA"/>
</dbReference>
<dbReference type="InterPro" id="IPR007863">
    <property type="entry name" value="Peptidase_M16_C"/>
</dbReference>
<sequence>MFPTRDGGSAGQWCSDGNGLGFHVQRCARKESISFEAAGIPVRKWVYDVGFTVCLVRQAGPIVHGFLAIATEAHDDDGLPHTLEHLIFLGSEDYPYKGVLDTLANRCFASGTNAWTATDHTCYTASHAGADGFLTLLPVYLDHILYPTITKAGYHTEVHHVTGTGEDAGVVYCEMQARENTSYSVTDYELNHLTHPNDGYKSETGGRMLNLRDSCSHKKVADYHKDFYRPDGVCLVVVGDVDPEELHQVVDKFLEKVRAKGPLPPKPRAWTTPAQPIQKSQDKVVLFPSEDESTGIVRFAWSGFGYGEDDFLKSTALDLLLTYLTDTSVAELQKEFVECEDPLASGVYPYVEQWSPSQVTLIFDSVPMEKLQEVKPKLFKLFQGIVDGTSAIDMARMSSVMKRSKLEILNKVRHFVDNWSP</sequence>
<dbReference type="Pfam" id="PF00675">
    <property type="entry name" value="Peptidase_M16"/>
    <property type="match status" value="1"/>
</dbReference>